<keyword evidence="2" id="KW-1185">Reference proteome</keyword>
<accession>A0ABT8XS11</accession>
<dbReference type="RefSeq" id="WP_256402059.1">
    <property type="nucleotide sequence ID" value="NZ_CP024636.1"/>
</dbReference>
<gene>
    <name evidence="1" type="ORF">Q3404_03660</name>
</gene>
<evidence type="ECO:0000313" key="2">
    <source>
        <dbReference type="Proteomes" id="UP001171299"/>
    </source>
</evidence>
<sequence length="41" mass="4627">MALDITGVADSLSLYESLNATSRYKIGIDQWPLASRKWNIE</sequence>
<protein>
    <submittedName>
        <fullName evidence="1">Uncharacterized protein</fullName>
    </submittedName>
</protein>
<evidence type="ECO:0000313" key="1">
    <source>
        <dbReference type="EMBL" id="MDO6405664.1"/>
    </source>
</evidence>
<organism evidence="1 2">
    <name type="scientific">Pantoea phytobeneficialis</name>
    <dbReference type="NCBI Taxonomy" id="2052056"/>
    <lineage>
        <taxon>Bacteria</taxon>
        <taxon>Pseudomonadati</taxon>
        <taxon>Pseudomonadota</taxon>
        <taxon>Gammaproteobacteria</taxon>
        <taxon>Enterobacterales</taxon>
        <taxon>Erwiniaceae</taxon>
        <taxon>Pantoea</taxon>
    </lineage>
</organism>
<dbReference type="EMBL" id="JAUOOM010000002">
    <property type="protein sequence ID" value="MDO6405664.1"/>
    <property type="molecule type" value="Genomic_DNA"/>
</dbReference>
<name>A0ABT8XS11_9GAMM</name>
<dbReference type="Proteomes" id="UP001171299">
    <property type="component" value="Unassembled WGS sequence"/>
</dbReference>
<comment type="caution">
    <text evidence="1">The sequence shown here is derived from an EMBL/GenBank/DDBJ whole genome shotgun (WGS) entry which is preliminary data.</text>
</comment>
<proteinExistence type="predicted"/>
<reference evidence="1" key="1">
    <citation type="submission" date="2023-07" db="EMBL/GenBank/DDBJ databases">
        <title>The extreme plant-growth-promoting properties of Pantoea phytobeneficialis PF55 revealed by functional and genomic analysis.</title>
        <authorList>
            <person name="Nascimento F.X."/>
            <person name="Marcio R.J."/>
        </authorList>
    </citation>
    <scope>NUCLEOTIDE SEQUENCE</scope>
    <source>
        <strain evidence="1">PF55</strain>
    </source>
</reference>